<name>S8A4U2_DACHA</name>
<sequence>MQWQDLMRMKLDAAANKLVTKISNSLSPAPNSTYAKACKNWRLFKGQRAVPIYPMEPQPGNLVHIPPTPPEPADRLQINANTASSCIRAIEDYEEQVYAFRYRVAPGLCPSARDLECFKTYIMILKHEFILIIPKELFSSETGPWMEFIGQLDKALHMVDRLSPGWQKGDPRIVTKQLMYDNMLNMTTMKVRQLKDTLEGLKFRPPDDRDPLETDVDIADYYLDMAVSSVGGSSSSGTSAASSVAVSPEALNATPPSPGAAINITVKEQNDRVDNSSLAPIPVANTAYIARSAIHNNTPVPHVVRTVKFAEPVAVEMNTPRRPRVRFALQSPPEETAQSSSPWTSFASSPSVAVSEPVDIAHQNLDEVCVTAETTPELAASIIDAMYAPIGLTHTAPVEFSLPLARDVRHHAELYCNQVLRDIRADEEEERKKEEEEKEKEKKAKIEKDRIFKRPKRHTEETFKQEQAKREAALAQAKADKIAEEERKRKEEELPIPRLHNLRVVPKLLTHEEEFQEHLYFMWTLVLAMKPILAKIAPADGVSKKLKKGKGGKKGKKGEKGKEAEKGGEREEAGVANPEAEGAGAASKEAAEESSNENRQEKAGDQRCVPAERQSPLSSMLDFLRGVEFVTAKAAHTTALLTEQPYFGSVSTTSSREDEVQGNSERVGGTVPPGVYVYPYEQRVALYSRSTTLFGMVGEPFPIVPRDYPHSFEL</sequence>
<dbReference type="HOGENOM" id="CLU_386847_0_0_1"/>
<comment type="caution">
    <text evidence="3">The sequence shown here is derived from an EMBL/GenBank/DDBJ whole genome shotgun (WGS) entry which is preliminary data.</text>
</comment>
<keyword evidence="4" id="KW-1185">Reference proteome</keyword>
<feature type="compositionally biased region" description="Low complexity" evidence="2">
    <location>
        <begin position="579"/>
        <end position="588"/>
    </location>
</feature>
<protein>
    <submittedName>
        <fullName evidence="3">Uncharacterized protein</fullName>
    </submittedName>
</protein>
<dbReference type="OrthoDB" id="5395208at2759"/>
<feature type="region of interest" description="Disordered" evidence="2">
    <location>
        <begin position="649"/>
        <end position="668"/>
    </location>
</feature>
<evidence type="ECO:0000313" key="3">
    <source>
        <dbReference type="EMBL" id="EPS38040.1"/>
    </source>
</evidence>
<organism evidence="3 4">
    <name type="scientific">Dactylellina haptotyla (strain CBS 200.50)</name>
    <name type="common">Nematode-trapping fungus</name>
    <name type="synonym">Monacrosporium haptotylum</name>
    <dbReference type="NCBI Taxonomy" id="1284197"/>
    <lineage>
        <taxon>Eukaryota</taxon>
        <taxon>Fungi</taxon>
        <taxon>Dikarya</taxon>
        <taxon>Ascomycota</taxon>
        <taxon>Pezizomycotina</taxon>
        <taxon>Orbiliomycetes</taxon>
        <taxon>Orbiliales</taxon>
        <taxon>Orbiliaceae</taxon>
        <taxon>Dactylellina</taxon>
    </lineage>
</organism>
<feature type="region of interest" description="Disordered" evidence="2">
    <location>
        <begin position="543"/>
        <end position="613"/>
    </location>
</feature>
<accession>S8A4U2</accession>
<dbReference type="EMBL" id="AQGS01000592">
    <property type="protein sequence ID" value="EPS38040.1"/>
    <property type="molecule type" value="Genomic_DNA"/>
</dbReference>
<evidence type="ECO:0000256" key="1">
    <source>
        <dbReference type="SAM" id="Coils"/>
    </source>
</evidence>
<keyword evidence="1" id="KW-0175">Coiled coil</keyword>
<evidence type="ECO:0000256" key="2">
    <source>
        <dbReference type="SAM" id="MobiDB-lite"/>
    </source>
</evidence>
<dbReference type="AlphaFoldDB" id="S8A4U2"/>
<proteinExistence type="predicted"/>
<evidence type="ECO:0000313" key="4">
    <source>
        <dbReference type="Proteomes" id="UP000015100"/>
    </source>
</evidence>
<feature type="compositionally biased region" description="Basic residues" evidence="2">
    <location>
        <begin position="544"/>
        <end position="557"/>
    </location>
</feature>
<reference evidence="4" key="2">
    <citation type="submission" date="2013-04" db="EMBL/GenBank/DDBJ databases">
        <title>Genomic mechanisms accounting for the adaptation to parasitism in nematode-trapping fungi.</title>
        <authorList>
            <person name="Ahren D.G."/>
        </authorList>
    </citation>
    <scope>NUCLEOTIDE SEQUENCE [LARGE SCALE GENOMIC DNA]</scope>
    <source>
        <strain evidence="4">CBS 200.50</strain>
    </source>
</reference>
<feature type="compositionally biased region" description="Basic and acidic residues" evidence="2">
    <location>
        <begin position="558"/>
        <end position="573"/>
    </location>
</feature>
<feature type="coiled-coil region" evidence="1">
    <location>
        <begin position="416"/>
        <end position="494"/>
    </location>
</feature>
<gene>
    <name evidence="3" type="ORF">H072_8280</name>
</gene>
<dbReference type="Proteomes" id="UP000015100">
    <property type="component" value="Unassembled WGS sequence"/>
</dbReference>
<feature type="compositionally biased region" description="Basic and acidic residues" evidence="2">
    <location>
        <begin position="596"/>
        <end position="605"/>
    </location>
</feature>
<reference evidence="3 4" key="1">
    <citation type="journal article" date="2013" name="PLoS Genet.">
        <title>Genomic mechanisms accounting for the adaptation to parasitism in nematode-trapping fungi.</title>
        <authorList>
            <person name="Meerupati T."/>
            <person name="Andersson K.M."/>
            <person name="Friman E."/>
            <person name="Kumar D."/>
            <person name="Tunlid A."/>
            <person name="Ahren D."/>
        </authorList>
    </citation>
    <scope>NUCLEOTIDE SEQUENCE [LARGE SCALE GENOMIC DNA]</scope>
    <source>
        <strain evidence="3 4">CBS 200.50</strain>
    </source>
</reference>